<feature type="transmembrane region" description="Helical" evidence="1">
    <location>
        <begin position="6"/>
        <end position="25"/>
    </location>
</feature>
<sequence>MSGQRTLRYIVASLFAGTYLVVRLFSVYSCGRVGRLPVKTECK</sequence>
<dbReference type="Proteomes" id="UP000214646">
    <property type="component" value="Unassembled WGS sequence"/>
</dbReference>
<keyword evidence="1" id="KW-1133">Transmembrane helix</keyword>
<evidence type="ECO:0000256" key="1">
    <source>
        <dbReference type="SAM" id="Phobius"/>
    </source>
</evidence>
<name>A0A225DGQ6_9BACT</name>
<keyword evidence="1" id="KW-0472">Membrane</keyword>
<reference evidence="3" key="1">
    <citation type="submission" date="2017-06" db="EMBL/GenBank/DDBJ databases">
        <title>Genome analysis of Fimbriiglobus ruber SP5, the first member of the order Planctomycetales with confirmed chitinolytic capability.</title>
        <authorList>
            <person name="Ravin N.V."/>
            <person name="Rakitin A.L."/>
            <person name="Ivanova A.A."/>
            <person name="Beletsky A.V."/>
            <person name="Kulichevskaya I.S."/>
            <person name="Mardanov A.V."/>
            <person name="Dedysh S.N."/>
        </authorList>
    </citation>
    <scope>NUCLEOTIDE SEQUENCE [LARGE SCALE GENOMIC DNA]</scope>
    <source>
        <strain evidence="3">SP5</strain>
    </source>
</reference>
<accession>A0A225DGQ6</accession>
<keyword evidence="3" id="KW-1185">Reference proteome</keyword>
<keyword evidence="1" id="KW-0812">Transmembrane</keyword>
<dbReference type="EMBL" id="NIDE01000017">
    <property type="protein sequence ID" value="OWK36359.1"/>
    <property type="molecule type" value="Genomic_DNA"/>
</dbReference>
<gene>
    <name evidence="2" type="ORF">FRUB_08922</name>
</gene>
<protein>
    <submittedName>
        <fullName evidence="2">Uncharacterized protein</fullName>
    </submittedName>
</protein>
<evidence type="ECO:0000313" key="3">
    <source>
        <dbReference type="Proteomes" id="UP000214646"/>
    </source>
</evidence>
<dbReference type="AlphaFoldDB" id="A0A225DGQ6"/>
<evidence type="ECO:0000313" key="2">
    <source>
        <dbReference type="EMBL" id="OWK36359.1"/>
    </source>
</evidence>
<comment type="caution">
    <text evidence="2">The sequence shown here is derived from an EMBL/GenBank/DDBJ whole genome shotgun (WGS) entry which is preliminary data.</text>
</comment>
<proteinExistence type="predicted"/>
<organism evidence="2 3">
    <name type="scientific">Fimbriiglobus ruber</name>
    <dbReference type="NCBI Taxonomy" id="1908690"/>
    <lineage>
        <taxon>Bacteria</taxon>
        <taxon>Pseudomonadati</taxon>
        <taxon>Planctomycetota</taxon>
        <taxon>Planctomycetia</taxon>
        <taxon>Gemmatales</taxon>
        <taxon>Gemmataceae</taxon>
        <taxon>Fimbriiglobus</taxon>
    </lineage>
</organism>